<dbReference type="HAMAP" id="MF_00235">
    <property type="entry name" value="Adenylate_kinase_Adk"/>
    <property type="match status" value="1"/>
</dbReference>
<evidence type="ECO:0000256" key="6">
    <source>
        <dbReference type="ARBA" id="ARBA00022975"/>
    </source>
</evidence>
<keyword evidence="2 9" id="KW-0808">Transferase</keyword>
<comment type="similarity">
    <text evidence="9">Belongs to the adenylate kinase family. UMP-CMP kinase subfamily.</text>
</comment>
<evidence type="ECO:0000256" key="8">
    <source>
        <dbReference type="ARBA" id="ARBA00048116"/>
    </source>
</evidence>
<feature type="binding site" evidence="9">
    <location>
        <begin position="13"/>
        <end position="18"/>
    </location>
    <ligand>
        <name>ATP</name>
        <dbReference type="ChEBI" id="CHEBI:30616"/>
    </ligand>
</feature>
<evidence type="ECO:0000313" key="11">
    <source>
        <dbReference type="Proteomes" id="UP001458880"/>
    </source>
</evidence>
<dbReference type="PRINTS" id="PR00094">
    <property type="entry name" value="ADENYLTKNASE"/>
</dbReference>
<dbReference type="PANTHER" id="PTHR23359">
    <property type="entry name" value="NUCLEOTIDE KINASE"/>
    <property type="match status" value="1"/>
</dbReference>
<accession>A0AAW1NKF6</accession>
<protein>
    <recommendedName>
        <fullName evidence="9">UMP-CMP kinase</fullName>
        <ecNumber evidence="9">2.7.4.14</ecNumber>
    </recommendedName>
    <alternativeName>
        <fullName evidence="9">Deoxycytidylate kinase</fullName>
        <shortName evidence="9">CK</shortName>
        <shortName evidence="9">dCMP kinase</shortName>
    </alternativeName>
    <alternativeName>
        <fullName evidence="9">Uridine monophosphate/cytidine monophosphate kinase</fullName>
        <shortName evidence="9">UMP/CMP kinase</shortName>
        <shortName evidence="9">UMP/CMPK</shortName>
    </alternativeName>
</protein>
<dbReference type="GO" id="GO:0006207">
    <property type="term" value="P:'de novo' pyrimidine nucleobase biosynthetic process"/>
    <property type="evidence" value="ECO:0007669"/>
    <property type="project" value="InterPro"/>
</dbReference>
<evidence type="ECO:0000256" key="1">
    <source>
        <dbReference type="ARBA" id="ARBA00022490"/>
    </source>
</evidence>
<dbReference type="InterPro" id="IPR033690">
    <property type="entry name" value="Adenylat_kinase_CS"/>
</dbReference>
<dbReference type="HAMAP" id="MF_03172">
    <property type="entry name" value="Adenylate_kinase_UMP_CMP_kin"/>
    <property type="match status" value="1"/>
</dbReference>
<evidence type="ECO:0000256" key="9">
    <source>
        <dbReference type="HAMAP-Rule" id="MF_03172"/>
    </source>
</evidence>
<dbReference type="PROSITE" id="PS00113">
    <property type="entry name" value="ADENYLATE_KINASE"/>
    <property type="match status" value="1"/>
</dbReference>
<keyword evidence="1 9" id="KW-0963">Cytoplasm</keyword>
<comment type="subcellular location">
    <subcellularLocation>
        <location evidence="9">Cytoplasm</location>
    </subcellularLocation>
    <subcellularLocation>
        <location evidence="9">Nucleus</location>
    </subcellularLocation>
</comment>
<comment type="catalytic activity">
    <reaction evidence="9">
        <text>CMP + ATP = CDP + ADP</text>
        <dbReference type="Rhea" id="RHEA:11600"/>
        <dbReference type="ChEBI" id="CHEBI:30616"/>
        <dbReference type="ChEBI" id="CHEBI:58069"/>
        <dbReference type="ChEBI" id="CHEBI:60377"/>
        <dbReference type="ChEBI" id="CHEBI:456216"/>
        <dbReference type="EC" id="2.7.4.14"/>
    </reaction>
</comment>
<feature type="binding site" evidence="9">
    <location>
        <position position="95"/>
    </location>
    <ligand>
        <name>CMP</name>
        <dbReference type="ChEBI" id="CHEBI:60377"/>
    </ligand>
</feature>
<keyword evidence="5 9" id="KW-0067">ATP-binding</keyword>
<evidence type="ECO:0000256" key="4">
    <source>
        <dbReference type="ARBA" id="ARBA00022777"/>
    </source>
</evidence>
<keyword evidence="3 9" id="KW-0547">Nucleotide-binding</keyword>
<dbReference type="Gene3D" id="3.40.50.300">
    <property type="entry name" value="P-loop containing nucleotide triphosphate hydrolases"/>
    <property type="match status" value="1"/>
</dbReference>
<evidence type="ECO:0000256" key="3">
    <source>
        <dbReference type="ARBA" id="ARBA00022741"/>
    </source>
</evidence>
<comment type="cofactor">
    <cofactor evidence="9">
        <name>Mg(2+)</name>
        <dbReference type="ChEBI" id="CHEBI:18420"/>
    </cofactor>
    <text evidence="9">Binds 1 Mg(2+) ion per monomer.</text>
</comment>
<dbReference type="SUPFAM" id="SSF52540">
    <property type="entry name" value="P-loop containing nucleoside triphosphate hydrolases"/>
    <property type="match status" value="1"/>
</dbReference>
<keyword evidence="11" id="KW-1185">Reference proteome</keyword>
<reference evidence="10 11" key="1">
    <citation type="journal article" date="2024" name="BMC Genomics">
        <title>De novo assembly and annotation of Popillia japonica's genome with initial clues to its potential as an invasive pest.</title>
        <authorList>
            <person name="Cucini C."/>
            <person name="Boschi S."/>
            <person name="Funari R."/>
            <person name="Cardaioli E."/>
            <person name="Iannotti N."/>
            <person name="Marturano G."/>
            <person name="Paoli F."/>
            <person name="Bruttini M."/>
            <person name="Carapelli A."/>
            <person name="Frati F."/>
            <person name="Nardi F."/>
        </authorList>
    </citation>
    <scope>NUCLEOTIDE SEQUENCE [LARGE SCALE GENOMIC DNA]</scope>
    <source>
        <strain evidence="10">DMR45628</strain>
    </source>
</reference>
<dbReference type="InterPro" id="IPR006266">
    <property type="entry name" value="UMP_CMP_kinase"/>
</dbReference>
<comment type="domain">
    <text evidence="9">Consists of three domains, a large central CORE domain and two small peripheral domains, NMPbind and LID, which undergo movements during catalysis. The LID domain closes over the site of phosphoryl transfer upon ATP binding. Assembling and dissambling the active center during each catalytic cycle provides an effective means to prevent ATP hydrolysis.</text>
</comment>
<feature type="binding site" evidence="9">
    <location>
        <begin position="61"/>
        <end position="63"/>
    </location>
    <ligand>
        <name>a ribonucleoside 5'-phosphate</name>
        <dbReference type="ChEBI" id="CHEBI:58043"/>
    </ligand>
</feature>
<evidence type="ECO:0000256" key="5">
    <source>
        <dbReference type="ARBA" id="ARBA00022840"/>
    </source>
</evidence>
<keyword evidence="6 9" id="KW-0665">Pyrimidine biosynthesis</keyword>
<dbReference type="AlphaFoldDB" id="A0AAW1NKF6"/>
<dbReference type="GO" id="GO:0005524">
    <property type="term" value="F:ATP binding"/>
    <property type="evidence" value="ECO:0007669"/>
    <property type="project" value="UniProtKB-KW"/>
</dbReference>
<feature type="binding site" evidence="9">
    <location>
        <position position="39"/>
    </location>
    <ligand>
        <name>a ribonucleoside 5'-phosphate</name>
        <dbReference type="ChEBI" id="CHEBI:58043"/>
    </ligand>
</feature>
<dbReference type="Proteomes" id="UP001458880">
    <property type="component" value="Unassembled WGS sequence"/>
</dbReference>
<dbReference type="Pfam" id="PF00406">
    <property type="entry name" value="ADK"/>
    <property type="match status" value="1"/>
</dbReference>
<comment type="caution">
    <text evidence="9">Lacks conserved residue(s) required for the propagation of feature annotation.</text>
</comment>
<comment type="subunit">
    <text evidence="9">Monomer.</text>
</comment>
<feature type="binding site" evidence="9">
    <location>
        <position position="175"/>
    </location>
    <ligand>
        <name>ATP</name>
        <dbReference type="ChEBI" id="CHEBI:30616"/>
    </ligand>
</feature>
<dbReference type="InterPro" id="IPR027417">
    <property type="entry name" value="P-loop_NTPase"/>
</dbReference>
<evidence type="ECO:0000256" key="2">
    <source>
        <dbReference type="ARBA" id="ARBA00022679"/>
    </source>
</evidence>
<dbReference type="GO" id="GO:0005634">
    <property type="term" value="C:nucleus"/>
    <property type="evidence" value="ECO:0007669"/>
    <property type="project" value="UniProtKB-SubCell"/>
</dbReference>
<dbReference type="EC" id="2.7.4.14" evidence="9"/>
<dbReference type="FunFam" id="3.40.50.300:FF:000315">
    <property type="entry name" value="Adenylate kinase 1"/>
    <property type="match status" value="1"/>
</dbReference>
<keyword evidence="7 9" id="KW-0539">Nucleus</keyword>
<feature type="region of interest" description="NMPbind" evidence="9">
    <location>
        <begin position="33"/>
        <end position="63"/>
    </location>
</feature>
<dbReference type="InterPro" id="IPR000850">
    <property type="entry name" value="Adenylat/UMP-CMP_kin"/>
</dbReference>
<comment type="catalytic activity">
    <reaction evidence="9">
        <text>dCMP + ATP = dCDP + ADP</text>
        <dbReference type="Rhea" id="RHEA:25094"/>
        <dbReference type="ChEBI" id="CHEBI:30616"/>
        <dbReference type="ChEBI" id="CHEBI:57566"/>
        <dbReference type="ChEBI" id="CHEBI:58593"/>
        <dbReference type="ChEBI" id="CHEBI:456216"/>
        <dbReference type="EC" id="2.7.4.14"/>
    </reaction>
</comment>
<organism evidence="10 11">
    <name type="scientific">Popillia japonica</name>
    <name type="common">Japanese beetle</name>
    <dbReference type="NCBI Taxonomy" id="7064"/>
    <lineage>
        <taxon>Eukaryota</taxon>
        <taxon>Metazoa</taxon>
        <taxon>Ecdysozoa</taxon>
        <taxon>Arthropoda</taxon>
        <taxon>Hexapoda</taxon>
        <taxon>Insecta</taxon>
        <taxon>Pterygota</taxon>
        <taxon>Neoptera</taxon>
        <taxon>Endopterygota</taxon>
        <taxon>Coleoptera</taxon>
        <taxon>Polyphaga</taxon>
        <taxon>Scarabaeiformia</taxon>
        <taxon>Scarabaeidae</taxon>
        <taxon>Rutelinae</taxon>
        <taxon>Popillia</taxon>
    </lineage>
</organism>
<feature type="binding site" evidence="9">
    <location>
        <begin position="88"/>
        <end position="91"/>
    </location>
    <ligand>
        <name>a ribonucleoside 5'-phosphate</name>
        <dbReference type="ChEBI" id="CHEBI:58043"/>
    </ligand>
</feature>
<feature type="binding site" evidence="9">
    <location>
        <position position="129"/>
    </location>
    <ligand>
        <name>ATP</name>
        <dbReference type="ChEBI" id="CHEBI:30616"/>
    </ligand>
</feature>
<dbReference type="GO" id="GO:0050145">
    <property type="term" value="F:nucleoside monophosphate kinase activity"/>
    <property type="evidence" value="ECO:0007669"/>
    <property type="project" value="UniProtKB-ARBA"/>
</dbReference>
<feature type="binding site" evidence="9">
    <location>
        <position position="136"/>
    </location>
    <ligand>
        <name>a ribonucleoside 5'-phosphate</name>
        <dbReference type="ChEBI" id="CHEBI:58043"/>
    </ligand>
</feature>
<gene>
    <name evidence="10" type="ORF">QE152_g366</name>
</gene>
<dbReference type="GO" id="GO:0005737">
    <property type="term" value="C:cytoplasm"/>
    <property type="evidence" value="ECO:0007669"/>
    <property type="project" value="UniProtKB-SubCell"/>
</dbReference>
<evidence type="ECO:0000256" key="7">
    <source>
        <dbReference type="ARBA" id="ARBA00023242"/>
    </source>
</evidence>
<comment type="function">
    <text evidence="9">Catalyzes the phosphorylation of pyrimidine nucleoside monophosphates at the expense of ATP. Plays an important role in de novo pyrimidine nucleotide biosynthesis. Has preference for UMP and CMP as phosphate acceptors.</text>
</comment>
<feature type="binding site" evidence="9">
    <location>
        <position position="147"/>
    </location>
    <ligand>
        <name>a ribonucleoside 5'-phosphate</name>
        <dbReference type="ChEBI" id="CHEBI:58043"/>
    </ligand>
</feature>
<dbReference type="CDD" id="cd01428">
    <property type="entry name" value="ADK"/>
    <property type="match status" value="1"/>
</dbReference>
<evidence type="ECO:0000313" key="10">
    <source>
        <dbReference type="EMBL" id="KAK9758485.1"/>
    </source>
</evidence>
<proteinExistence type="inferred from homology"/>
<comment type="catalytic activity">
    <reaction evidence="8 9">
        <text>UMP + ATP = UDP + ADP</text>
        <dbReference type="Rhea" id="RHEA:24400"/>
        <dbReference type="ChEBI" id="CHEBI:30616"/>
        <dbReference type="ChEBI" id="CHEBI:57865"/>
        <dbReference type="ChEBI" id="CHEBI:58223"/>
        <dbReference type="ChEBI" id="CHEBI:456216"/>
        <dbReference type="EC" id="2.7.4.14"/>
    </reaction>
</comment>
<name>A0AAW1NKF6_POPJA</name>
<dbReference type="EMBL" id="JASPKY010000003">
    <property type="protein sequence ID" value="KAK9758485.1"/>
    <property type="molecule type" value="Genomic_DNA"/>
</dbReference>
<keyword evidence="4 9" id="KW-0418">Kinase</keyword>
<dbReference type="NCBIfam" id="TIGR01359">
    <property type="entry name" value="UMP_CMP_kin_fam"/>
    <property type="match status" value="1"/>
</dbReference>
<dbReference type="GO" id="GO:0006221">
    <property type="term" value="P:pyrimidine nucleotide biosynthetic process"/>
    <property type="evidence" value="ECO:0007669"/>
    <property type="project" value="UniProtKB-UniRule"/>
</dbReference>
<comment type="caution">
    <text evidence="10">The sequence shown here is derived from an EMBL/GenBank/DDBJ whole genome shotgun (WGS) entry which is preliminary data.</text>
</comment>
<sequence>MVPKVIFVLGGPGAGKGTQCQNIVKKYGFIHLSAGDLLREERRNPNSEYGELIENYIREGLIVPVDITCSLLERAMSLSGKDSFIIDGFPRNQDNFDGWKRRMAHKVNLLFVLFFDCPLEICTERCLRRGAEGSGRADDNIESLQKRFNIYLQETKPIIDYYNTLNLVERIDASNGPNEVFEEIQNIFKAHNLQSQ</sequence>